<name>A0A9D3NNC7_9TELE</name>
<comment type="caution">
    <text evidence="1">The sequence shown here is derived from an EMBL/GenBank/DDBJ whole genome shotgun (WGS) entry which is preliminary data.</text>
</comment>
<accession>A0A9D3NNC7</accession>
<dbReference type="EMBL" id="JAHKSW010000012">
    <property type="protein sequence ID" value="KAG7326078.1"/>
    <property type="molecule type" value="Genomic_DNA"/>
</dbReference>
<dbReference type="Proteomes" id="UP000824219">
    <property type="component" value="Linkage Group LG12"/>
</dbReference>
<evidence type="ECO:0000313" key="2">
    <source>
        <dbReference type="Proteomes" id="UP000824219"/>
    </source>
</evidence>
<gene>
    <name evidence="1" type="ORF">KOW79_011003</name>
</gene>
<dbReference type="AlphaFoldDB" id="A0A9D3NNC7"/>
<proteinExistence type="predicted"/>
<keyword evidence="2" id="KW-1185">Reference proteome</keyword>
<protein>
    <submittedName>
        <fullName evidence="1">Uncharacterized protein</fullName>
    </submittedName>
</protein>
<sequence length="283" mass="31530">MSFSQKEYIFSQTITKVTDAHQPVVFKIDLSELLSAGQHSPLFVIDSMSVTAYKRGTLERILVKFSVIRDTKKRVLTNDPWKLSSKWLTGINSDSAGVKIAGTDTIPFNRSLARSRDSPGPSEENSNSHCMDGAVCVIPVDRAYGDKEFEDLRSLLALLRSACMDNLGMLQWFTRDMPTSETWSIHLFQDLNCATFPPRHIFHGDIVIPHPLMRYVVSLYGTMAEHVENFAIVDETIPHVKVLVKSLLGSIGEITGHITITVIYGSSVSVIYDKLSAELEHSG</sequence>
<dbReference type="OrthoDB" id="8980110at2759"/>
<reference evidence="1 2" key="1">
    <citation type="submission" date="2021-06" db="EMBL/GenBank/DDBJ databases">
        <title>Chromosome-level genome assembly of the red-tail catfish (Hemibagrus wyckioides).</title>
        <authorList>
            <person name="Shao F."/>
        </authorList>
    </citation>
    <scope>NUCLEOTIDE SEQUENCE [LARGE SCALE GENOMIC DNA]</scope>
    <source>
        <strain evidence="1">EC202008001</strain>
        <tissue evidence="1">Blood</tissue>
    </source>
</reference>
<organism evidence="1 2">
    <name type="scientific">Hemibagrus wyckioides</name>
    <dbReference type="NCBI Taxonomy" id="337641"/>
    <lineage>
        <taxon>Eukaryota</taxon>
        <taxon>Metazoa</taxon>
        <taxon>Chordata</taxon>
        <taxon>Craniata</taxon>
        <taxon>Vertebrata</taxon>
        <taxon>Euteleostomi</taxon>
        <taxon>Actinopterygii</taxon>
        <taxon>Neopterygii</taxon>
        <taxon>Teleostei</taxon>
        <taxon>Ostariophysi</taxon>
        <taxon>Siluriformes</taxon>
        <taxon>Bagridae</taxon>
        <taxon>Hemibagrus</taxon>
    </lineage>
</organism>
<evidence type="ECO:0000313" key="1">
    <source>
        <dbReference type="EMBL" id="KAG7326078.1"/>
    </source>
</evidence>